<keyword evidence="6 8" id="KW-0446">Lipid-binding</keyword>
<dbReference type="GO" id="GO:0005737">
    <property type="term" value="C:cytoplasm"/>
    <property type="evidence" value="ECO:0007669"/>
    <property type="project" value="UniProtKB-SubCell"/>
</dbReference>
<dbReference type="SUPFAM" id="SSF52540">
    <property type="entry name" value="P-loop containing nucleoside triphosphate hydrolases"/>
    <property type="match status" value="1"/>
</dbReference>
<dbReference type="InterPro" id="IPR013159">
    <property type="entry name" value="DnaA_C"/>
</dbReference>
<dbReference type="FunFam" id="3.40.50.300:FF:000668">
    <property type="entry name" value="Chromosomal replication initiator protein DnaA"/>
    <property type="match status" value="1"/>
</dbReference>
<dbReference type="Pfam" id="PF11638">
    <property type="entry name" value="DnaA_N"/>
    <property type="match status" value="1"/>
</dbReference>
<reference evidence="15 16" key="1">
    <citation type="journal article" date="2016" name="Nat. Commun.">
        <title>Thousands of microbial genomes shed light on interconnected biogeochemical processes in an aquifer system.</title>
        <authorList>
            <person name="Anantharaman K."/>
            <person name="Brown C.T."/>
            <person name="Hug L.A."/>
            <person name="Sharon I."/>
            <person name="Castelle C.J."/>
            <person name="Probst A.J."/>
            <person name="Thomas B.C."/>
            <person name="Singh A."/>
            <person name="Wilkins M.J."/>
            <person name="Karaoz U."/>
            <person name="Brodie E.L."/>
            <person name="Williams K.H."/>
            <person name="Hubbard S.S."/>
            <person name="Banfield J.F."/>
        </authorList>
    </citation>
    <scope>NUCLEOTIDE SEQUENCE [LARGE SCALE GENOMIC DNA]</scope>
</reference>
<dbReference type="HAMAP" id="MF_00377">
    <property type="entry name" value="DnaA_bact"/>
    <property type="match status" value="1"/>
</dbReference>
<comment type="caution">
    <text evidence="15">The sequence shown here is derived from an EMBL/GenBank/DDBJ whole genome shotgun (WGS) entry which is preliminary data.</text>
</comment>
<dbReference type="CDD" id="cd06571">
    <property type="entry name" value="Bac_DnaA_C"/>
    <property type="match status" value="1"/>
</dbReference>
<dbReference type="GO" id="GO:0006270">
    <property type="term" value="P:DNA replication initiation"/>
    <property type="evidence" value="ECO:0007669"/>
    <property type="project" value="UniProtKB-UniRule"/>
</dbReference>
<dbReference type="SMART" id="SM00760">
    <property type="entry name" value="Bac_DnaA_C"/>
    <property type="match status" value="1"/>
</dbReference>
<feature type="region of interest" description="Disordered" evidence="12">
    <location>
        <begin position="85"/>
        <end position="106"/>
    </location>
</feature>
<evidence type="ECO:0000256" key="11">
    <source>
        <dbReference type="RuleBase" id="RU004227"/>
    </source>
</evidence>
<evidence type="ECO:0000256" key="6">
    <source>
        <dbReference type="ARBA" id="ARBA00023121"/>
    </source>
</evidence>
<dbReference type="GO" id="GO:0006275">
    <property type="term" value="P:regulation of DNA replication"/>
    <property type="evidence" value="ECO:0007669"/>
    <property type="project" value="UniProtKB-UniRule"/>
</dbReference>
<dbReference type="CDD" id="cd00009">
    <property type="entry name" value="AAA"/>
    <property type="match status" value="1"/>
</dbReference>
<dbReference type="Pfam" id="PF08299">
    <property type="entry name" value="Bac_DnaA_C"/>
    <property type="match status" value="1"/>
</dbReference>
<evidence type="ECO:0000259" key="13">
    <source>
        <dbReference type="SMART" id="SM00382"/>
    </source>
</evidence>
<dbReference type="PANTHER" id="PTHR30050:SF2">
    <property type="entry name" value="CHROMOSOMAL REPLICATION INITIATOR PROTEIN DNAA"/>
    <property type="match status" value="1"/>
</dbReference>
<evidence type="ECO:0000256" key="5">
    <source>
        <dbReference type="ARBA" id="ARBA00022840"/>
    </source>
</evidence>
<proteinExistence type="inferred from homology"/>
<dbReference type="InterPro" id="IPR003593">
    <property type="entry name" value="AAA+_ATPase"/>
</dbReference>
<dbReference type="Gene3D" id="3.40.50.300">
    <property type="entry name" value="P-loop containing nucleotide triphosphate hydrolases"/>
    <property type="match status" value="1"/>
</dbReference>
<sequence>MPDISHNELWQAVLGELELLLSRAHFTTWFKHTFIIEKDGTRLVVGVPNTFTKTWLENKYHPSILKAIRSVTHNEVREVSYQVEARHTAPQTPHTPLEASSVEPAAESTTPHTMSRMDEHGLNPRYTFQSFVVGKNNELAHAAARAVAQQPGMVYNPLFIYGGVGLGKTHLMQAIGHELLSYNPSKKILYTSCEKFTNEFVFSIKNGNADSFKDRYRNVDILLIDDIHFMAGKEQTQEQFFHTFNELHQYNRQIVISSDRPPKALPGLEQRLISRFEWGMIADIGMPDLETRTAILERKLTERNITLDASIIASIASAIQSNIRELEGVLNRILAYQQLGGTSLTLESVRSLLHTITATPKRGAITPKHLMKVVAQYYDITIENLIGESRKKELVLPRQIVMYLMREEIKSSFPNIGAELGGRDHTTAMYAYTKIVEEVERNERIRQDIVLIRQQLFNQTWDKG</sequence>
<feature type="domain" description="AAA+ ATPase" evidence="13">
    <location>
        <begin position="154"/>
        <end position="285"/>
    </location>
</feature>
<keyword evidence="2 8" id="KW-0963">Cytoplasm</keyword>
<evidence type="ECO:0000256" key="7">
    <source>
        <dbReference type="ARBA" id="ARBA00023125"/>
    </source>
</evidence>
<dbReference type="Gene3D" id="1.10.1750.10">
    <property type="match status" value="1"/>
</dbReference>
<protein>
    <recommendedName>
        <fullName evidence="8 9">Chromosomal replication initiator protein DnaA</fullName>
    </recommendedName>
</protein>
<comment type="subcellular location">
    <subcellularLocation>
        <location evidence="8">Cytoplasm</location>
    </subcellularLocation>
</comment>
<keyword evidence="5 8" id="KW-0067">ATP-binding</keyword>
<keyword evidence="4 8" id="KW-0547">Nucleotide-binding</keyword>
<dbReference type="AlphaFoldDB" id="A0A1F7VGD9"/>
<dbReference type="SUPFAM" id="SSF48295">
    <property type="entry name" value="TrpR-like"/>
    <property type="match status" value="1"/>
</dbReference>
<feature type="region of interest" description="Domain III, AAA+ region" evidence="8">
    <location>
        <begin position="121"/>
        <end position="337"/>
    </location>
</feature>
<dbReference type="GO" id="GO:0008289">
    <property type="term" value="F:lipid binding"/>
    <property type="evidence" value="ECO:0007669"/>
    <property type="project" value="UniProtKB-KW"/>
</dbReference>
<feature type="region of interest" description="Domain IV, binds dsDNA" evidence="8">
    <location>
        <begin position="338"/>
        <end position="464"/>
    </location>
</feature>
<organism evidence="15 16">
    <name type="scientific">Candidatus Uhrbacteria bacterium RIFCSPLOWO2_02_FULL_49_11</name>
    <dbReference type="NCBI Taxonomy" id="1802409"/>
    <lineage>
        <taxon>Bacteria</taxon>
        <taxon>Candidatus Uhriibacteriota</taxon>
    </lineage>
</organism>
<dbReference type="InterPro" id="IPR024633">
    <property type="entry name" value="DnaA_N_dom"/>
</dbReference>
<comment type="domain">
    <text evidence="8">Domain I is involved in oligomerization and binding regulators, domain II is flexibile and of varying length in different bacteria, domain III forms the AAA+ region, while domain IV binds dsDNA.</text>
</comment>
<keyword evidence="3 8" id="KW-0235">DNA replication</keyword>
<dbReference type="InterPro" id="IPR010921">
    <property type="entry name" value="Trp_repressor/repl_initiator"/>
</dbReference>
<feature type="domain" description="Chromosomal replication initiator DnaA C-terminal" evidence="14">
    <location>
        <begin position="366"/>
        <end position="435"/>
    </location>
</feature>
<comment type="caution">
    <text evidence="8">Lacks conserved residue(s) required for the propagation of feature annotation.</text>
</comment>
<evidence type="ECO:0000313" key="16">
    <source>
        <dbReference type="Proteomes" id="UP000178264"/>
    </source>
</evidence>
<comment type="subunit">
    <text evidence="8">Oligomerizes as a right-handed, spiral filament on DNA at oriC.</text>
</comment>
<dbReference type="InterPro" id="IPR001957">
    <property type="entry name" value="Chromosome_initiator_DnaA"/>
</dbReference>
<name>A0A1F7VGD9_9BACT</name>
<evidence type="ECO:0000256" key="8">
    <source>
        <dbReference type="HAMAP-Rule" id="MF_00377"/>
    </source>
</evidence>
<dbReference type="PRINTS" id="PR00051">
    <property type="entry name" value="DNAA"/>
</dbReference>
<evidence type="ECO:0000256" key="10">
    <source>
        <dbReference type="RuleBase" id="RU000577"/>
    </source>
</evidence>
<feature type="binding site" evidence="8">
    <location>
        <position position="168"/>
    </location>
    <ligand>
        <name>ATP</name>
        <dbReference type="ChEBI" id="CHEBI:30616"/>
    </ligand>
</feature>
<dbReference type="Gene3D" id="3.30.300.180">
    <property type="match status" value="1"/>
</dbReference>
<dbReference type="InterPro" id="IPR020591">
    <property type="entry name" value="Chromosome_initiator_DnaA-like"/>
</dbReference>
<keyword evidence="7 8" id="KW-0238">DNA-binding</keyword>
<evidence type="ECO:0000256" key="1">
    <source>
        <dbReference type="ARBA" id="ARBA00006583"/>
    </source>
</evidence>
<feature type="binding site" evidence="8">
    <location>
        <position position="165"/>
    </location>
    <ligand>
        <name>ATP</name>
        <dbReference type="ChEBI" id="CHEBI:30616"/>
    </ligand>
</feature>
<accession>A0A1F7VGD9</accession>
<dbReference type="InterPro" id="IPR013317">
    <property type="entry name" value="DnaA_dom"/>
</dbReference>
<dbReference type="InterPro" id="IPR027417">
    <property type="entry name" value="P-loop_NTPase"/>
</dbReference>
<dbReference type="Pfam" id="PF00308">
    <property type="entry name" value="Bac_DnaA"/>
    <property type="match status" value="1"/>
</dbReference>
<evidence type="ECO:0000259" key="14">
    <source>
        <dbReference type="SMART" id="SM00760"/>
    </source>
</evidence>
<dbReference type="GO" id="GO:0005524">
    <property type="term" value="F:ATP binding"/>
    <property type="evidence" value="ECO:0007669"/>
    <property type="project" value="UniProtKB-UniRule"/>
</dbReference>
<dbReference type="InterPro" id="IPR038454">
    <property type="entry name" value="DnaA_N_sf"/>
</dbReference>
<evidence type="ECO:0000256" key="4">
    <source>
        <dbReference type="ARBA" id="ARBA00022741"/>
    </source>
</evidence>
<comment type="function">
    <text evidence="8 10">Plays an essential role in the initiation and regulation of chromosomal replication. ATP-DnaA binds to the origin of replication (oriC) to initiate formation of the DNA replication initiation complex once per cell cycle. Binds the DnaA box (a 9 base pair repeat at the origin) and separates the double-stranded (ds)DNA. Forms a right-handed helical filament on oriC DNA; dsDNA binds to the exterior of the filament while single-stranded (ss)DNA is stabiized in the filament's interior. The ATP-DnaA-oriC complex binds and stabilizes one strand of the AT-rich DNA unwinding element (DUE), permitting loading of DNA polymerase. After initiation quickly degrades to an ADP-DnaA complex that is not apt for DNA replication. Binds acidic phospholipids.</text>
</comment>
<dbReference type="Gene3D" id="1.10.8.60">
    <property type="match status" value="1"/>
</dbReference>
<gene>
    <name evidence="8" type="primary">dnaA</name>
    <name evidence="15" type="ORF">A3I42_04295</name>
</gene>
<feature type="region of interest" description="Domain I, interacts with DnaA modulators" evidence="8">
    <location>
        <begin position="1"/>
        <end position="88"/>
    </location>
</feature>
<comment type="similarity">
    <text evidence="1 8 11">Belongs to the DnaA family.</text>
</comment>
<dbReference type="SMART" id="SM00382">
    <property type="entry name" value="AAA"/>
    <property type="match status" value="1"/>
</dbReference>
<evidence type="ECO:0000313" key="15">
    <source>
        <dbReference type="EMBL" id="OGL89037.1"/>
    </source>
</evidence>
<feature type="binding site" evidence="8">
    <location>
        <position position="169"/>
    </location>
    <ligand>
        <name>ATP</name>
        <dbReference type="ChEBI" id="CHEBI:30616"/>
    </ligand>
</feature>
<feature type="binding site" evidence="8">
    <location>
        <position position="167"/>
    </location>
    <ligand>
        <name>ATP</name>
        <dbReference type="ChEBI" id="CHEBI:30616"/>
    </ligand>
</feature>
<evidence type="ECO:0000256" key="3">
    <source>
        <dbReference type="ARBA" id="ARBA00022705"/>
    </source>
</evidence>
<dbReference type="Proteomes" id="UP000178264">
    <property type="component" value="Unassembled WGS sequence"/>
</dbReference>
<evidence type="ECO:0000256" key="2">
    <source>
        <dbReference type="ARBA" id="ARBA00022490"/>
    </source>
</evidence>
<dbReference type="GO" id="GO:0005886">
    <property type="term" value="C:plasma membrane"/>
    <property type="evidence" value="ECO:0007669"/>
    <property type="project" value="TreeGrafter"/>
</dbReference>
<dbReference type="NCBIfam" id="TIGR00362">
    <property type="entry name" value="DnaA"/>
    <property type="match status" value="1"/>
</dbReference>
<evidence type="ECO:0000256" key="12">
    <source>
        <dbReference type="SAM" id="MobiDB-lite"/>
    </source>
</evidence>
<evidence type="ECO:0000256" key="9">
    <source>
        <dbReference type="NCBIfam" id="TIGR00362"/>
    </source>
</evidence>
<dbReference type="PANTHER" id="PTHR30050">
    <property type="entry name" value="CHROMOSOMAL REPLICATION INITIATOR PROTEIN DNAA"/>
    <property type="match status" value="1"/>
</dbReference>
<dbReference type="GO" id="GO:0003688">
    <property type="term" value="F:DNA replication origin binding"/>
    <property type="evidence" value="ECO:0007669"/>
    <property type="project" value="UniProtKB-UniRule"/>
</dbReference>
<dbReference type="EMBL" id="MGER01000001">
    <property type="protein sequence ID" value="OGL89037.1"/>
    <property type="molecule type" value="Genomic_DNA"/>
</dbReference>